<evidence type="ECO:0000256" key="2">
    <source>
        <dbReference type="ARBA" id="ARBA00022898"/>
    </source>
</evidence>
<comment type="cofactor">
    <cofactor evidence="1">
        <name>pyridoxal 5'-phosphate</name>
        <dbReference type="ChEBI" id="CHEBI:597326"/>
    </cofactor>
</comment>
<keyword evidence="4" id="KW-0808">Transferase</keyword>
<gene>
    <name evidence="4" type="ORF">HNR40_010352</name>
</gene>
<proteinExistence type="predicted"/>
<organism evidence="4 5">
    <name type="scientific">Nonomuraea endophytica</name>
    <dbReference type="NCBI Taxonomy" id="714136"/>
    <lineage>
        <taxon>Bacteria</taxon>
        <taxon>Bacillati</taxon>
        <taxon>Actinomycetota</taxon>
        <taxon>Actinomycetes</taxon>
        <taxon>Streptosporangiales</taxon>
        <taxon>Streptosporangiaceae</taxon>
        <taxon>Nonomuraea</taxon>
    </lineage>
</organism>
<dbReference type="InterPro" id="IPR036052">
    <property type="entry name" value="TrpB-like_PALP_sf"/>
</dbReference>
<dbReference type="PANTHER" id="PTHR10314">
    <property type="entry name" value="CYSTATHIONINE BETA-SYNTHASE"/>
    <property type="match status" value="1"/>
</dbReference>
<dbReference type="RefSeq" id="WP_221341855.1">
    <property type="nucleotide sequence ID" value="NZ_JACHIN010000027.1"/>
</dbReference>
<dbReference type="InterPro" id="IPR001926">
    <property type="entry name" value="TrpB-like_PALP"/>
</dbReference>
<evidence type="ECO:0000313" key="5">
    <source>
        <dbReference type="Proteomes" id="UP000568380"/>
    </source>
</evidence>
<name>A0A7W8AEH5_9ACTN</name>
<keyword evidence="2" id="KW-0663">Pyridoxal phosphate</keyword>
<dbReference type="Gene3D" id="3.40.50.1100">
    <property type="match status" value="2"/>
</dbReference>
<dbReference type="EMBL" id="JACHIN010000027">
    <property type="protein sequence ID" value="MBB5084841.1"/>
    <property type="molecule type" value="Genomic_DNA"/>
</dbReference>
<accession>A0A7W8AEH5</accession>
<dbReference type="Pfam" id="PF00291">
    <property type="entry name" value="PALP"/>
    <property type="match status" value="1"/>
</dbReference>
<dbReference type="GO" id="GO:0004124">
    <property type="term" value="F:cysteine synthase activity"/>
    <property type="evidence" value="ECO:0007669"/>
    <property type="project" value="UniProtKB-EC"/>
</dbReference>
<dbReference type="CDD" id="cd01561">
    <property type="entry name" value="CBS_like"/>
    <property type="match status" value="1"/>
</dbReference>
<protein>
    <submittedName>
        <fullName evidence="4">Cysteine synthase A</fullName>
        <ecNumber evidence="4">2.5.1.47</ecNumber>
    </submittedName>
</protein>
<evidence type="ECO:0000259" key="3">
    <source>
        <dbReference type="Pfam" id="PF00291"/>
    </source>
</evidence>
<keyword evidence="5" id="KW-1185">Reference proteome</keyword>
<dbReference type="AlphaFoldDB" id="A0A7W8AEH5"/>
<evidence type="ECO:0000256" key="1">
    <source>
        <dbReference type="ARBA" id="ARBA00001933"/>
    </source>
</evidence>
<dbReference type="Proteomes" id="UP000568380">
    <property type="component" value="Unassembled WGS sequence"/>
</dbReference>
<dbReference type="EC" id="2.5.1.47" evidence="4"/>
<comment type="caution">
    <text evidence="4">The sequence shown here is derived from an EMBL/GenBank/DDBJ whole genome shotgun (WGS) entry which is preliminary data.</text>
</comment>
<sequence length="338" mass="37177">MTEATAAYQNPRLVRLGPNLWAACFTLMKLIPARYILRRAAEQGLLTPDTVIVETTSGTFGLALAMQAVHLDRRLVLVSDPAIDERLYRRLTDLGAVVDRVPKEAGDGPGGFQTARLNRLAEVRAGLEHSFCPEQYTNPDNPRSYAIVSELLRERLGRVDCVVGPVGSGGSMCGTVTHLRRSDPHCRAIGVDTHGSVLFGQPEGHRELRGLGMSVLPANLDHRVFDDVHWCSAAAAYQATRELHQSHALFMGPTSGAAYLTARWWAQQNPDALTVVMMPDEGYRYQDTVYDDAWLAEHRHDRLLLPAEPKIVDLAAAADAAWTGFAWGRRSYGEVVGP</sequence>
<dbReference type="InterPro" id="IPR050214">
    <property type="entry name" value="Cys_Synth/Cystath_Beta-Synth"/>
</dbReference>
<reference evidence="4 5" key="1">
    <citation type="submission" date="2020-08" db="EMBL/GenBank/DDBJ databases">
        <title>Genomic Encyclopedia of Type Strains, Phase IV (KMG-IV): sequencing the most valuable type-strain genomes for metagenomic binning, comparative biology and taxonomic classification.</title>
        <authorList>
            <person name="Goeker M."/>
        </authorList>
    </citation>
    <scope>NUCLEOTIDE SEQUENCE [LARGE SCALE GENOMIC DNA]</scope>
    <source>
        <strain evidence="4 5">DSM 45385</strain>
    </source>
</reference>
<evidence type="ECO:0000313" key="4">
    <source>
        <dbReference type="EMBL" id="MBB5084841.1"/>
    </source>
</evidence>
<feature type="domain" description="Tryptophan synthase beta chain-like PALP" evidence="3">
    <location>
        <begin position="29"/>
        <end position="262"/>
    </location>
</feature>
<dbReference type="SUPFAM" id="SSF53686">
    <property type="entry name" value="Tryptophan synthase beta subunit-like PLP-dependent enzymes"/>
    <property type="match status" value="1"/>
</dbReference>